<sequence>MTIKFTDSIKEELLDRVEHFENDLMENHMFDMHEDAMADIKYLKYGIKRENVDIIRAVYALTHDDSVCGFVDDLLEVLARNAN</sequence>
<proteinExistence type="predicted"/>
<name>U5PY68_BPGRA</name>
<reference evidence="1 2" key="1">
    <citation type="journal article" date="2013" name="Genome Announc.">
        <title>Complete Genome of Bacillus subtilis Myophage Grass.</title>
        <authorList>
            <person name="Miller S.Y."/>
            <person name="Colquhoun J.M."/>
            <person name="Perl A.L."/>
            <person name="Chamakura K.R."/>
            <person name="Kuty Everett G.F."/>
        </authorList>
    </citation>
    <scope>NUCLEOTIDE SEQUENCE [LARGE SCALE GENOMIC DNA]</scope>
</reference>
<organismHost>
    <name type="scientific">Bacillus subtilis</name>
    <dbReference type="NCBI Taxonomy" id="1423"/>
</organismHost>
<gene>
    <name evidence="1" type="ORF">Grass_232</name>
</gene>
<protein>
    <submittedName>
        <fullName evidence="1">Uncharacterized protein</fullName>
    </submittedName>
</protein>
<dbReference type="EMBL" id="KF669652">
    <property type="protein sequence ID" value="AGY47497.1"/>
    <property type="molecule type" value="Genomic_DNA"/>
</dbReference>
<organism evidence="1 2">
    <name type="scientific">Bacillus phage Grass</name>
    <dbReference type="NCBI Taxonomy" id="1406785"/>
    <lineage>
        <taxon>Viruses</taxon>
        <taxon>Duplodnaviria</taxon>
        <taxon>Heunggongvirae</taxon>
        <taxon>Uroviricota</taxon>
        <taxon>Caudoviricetes</taxon>
        <taxon>Herelleviridae</taxon>
        <taxon>Bastillevirinae</taxon>
        <taxon>Nitunavirus</taxon>
        <taxon>Nitunavirus grass</taxon>
    </lineage>
</organism>
<dbReference type="GeneID" id="17960156"/>
<evidence type="ECO:0000313" key="2">
    <source>
        <dbReference type="Proteomes" id="UP000017648"/>
    </source>
</evidence>
<dbReference type="OrthoDB" id="34226at10239"/>
<dbReference type="InterPro" id="IPR057880">
    <property type="entry name" value="HU_inhibitor"/>
</dbReference>
<dbReference type="Pfam" id="PF25723">
    <property type="entry name" value="HU_inhibitor"/>
    <property type="match status" value="1"/>
</dbReference>
<accession>U5PY68</accession>
<keyword evidence="2" id="KW-1185">Reference proteome</keyword>
<dbReference type="Proteomes" id="UP000017648">
    <property type="component" value="Segment"/>
</dbReference>
<evidence type="ECO:0000313" key="1">
    <source>
        <dbReference type="EMBL" id="AGY47497.1"/>
    </source>
</evidence>
<dbReference type="KEGG" id="vg:17960156"/>
<dbReference type="RefSeq" id="YP_008771598.1">
    <property type="nucleotide sequence ID" value="NC_022771.1"/>
</dbReference>